<reference evidence="2" key="1">
    <citation type="submission" date="2020-11" db="EMBL/GenBank/DDBJ databases">
        <authorList>
            <person name="Whiteford S."/>
        </authorList>
    </citation>
    <scope>NUCLEOTIDE SEQUENCE</scope>
</reference>
<protein>
    <submittedName>
        <fullName evidence="2">(diamondback moth) hypothetical protein</fullName>
    </submittedName>
</protein>
<accession>A0A8S4FFA8</accession>
<organism evidence="2 3">
    <name type="scientific">Plutella xylostella</name>
    <name type="common">Diamondback moth</name>
    <name type="synonym">Plutella maculipennis</name>
    <dbReference type="NCBI Taxonomy" id="51655"/>
    <lineage>
        <taxon>Eukaryota</taxon>
        <taxon>Metazoa</taxon>
        <taxon>Ecdysozoa</taxon>
        <taxon>Arthropoda</taxon>
        <taxon>Hexapoda</taxon>
        <taxon>Insecta</taxon>
        <taxon>Pterygota</taxon>
        <taxon>Neoptera</taxon>
        <taxon>Endopterygota</taxon>
        <taxon>Lepidoptera</taxon>
        <taxon>Glossata</taxon>
        <taxon>Ditrysia</taxon>
        <taxon>Yponomeutoidea</taxon>
        <taxon>Plutellidae</taxon>
        <taxon>Plutella</taxon>
    </lineage>
</organism>
<evidence type="ECO:0000313" key="2">
    <source>
        <dbReference type="EMBL" id="CAG9126848.1"/>
    </source>
</evidence>
<dbReference type="AlphaFoldDB" id="A0A8S4FFA8"/>
<feature type="compositionally biased region" description="Basic residues" evidence="1">
    <location>
        <begin position="36"/>
        <end position="45"/>
    </location>
</feature>
<name>A0A8S4FFA8_PLUXY</name>
<evidence type="ECO:0000256" key="1">
    <source>
        <dbReference type="SAM" id="MobiDB-lite"/>
    </source>
</evidence>
<gene>
    <name evidence="2" type="ORF">PLXY2_LOCUS8706</name>
</gene>
<keyword evidence="3" id="KW-1185">Reference proteome</keyword>
<sequence>MFTNFKLLRQKSKEDPTPTCYRSVKHKPPKTPTLSRARKHQRRHGSTTLAKCWLVDPNTSKLVLRELSGKWATRLSDVFKPLKGL</sequence>
<evidence type="ECO:0000313" key="3">
    <source>
        <dbReference type="Proteomes" id="UP000653454"/>
    </source>
</evidence>
<proteinExistence type="predicted"/>
<comment type="caution">
    <text evidence="2">The sequence shown here is derived from an EMBL/GenBank/DDBJ whole genome shotgun (WGS) entry which is preliminary data.</text>
</comment>
<feature type="region of interest" description="Disordered" evidence="1">
    <location>
        <begin position="1"/>
        <end position="45"/>
    </location>
</feature>
<dbReference type="EMBL" id="CAJHNJ030000033">
    <property type="protein sequence ID" value="CAG9126848.1"/>
    <property type="molecule type" value="Genomic_DNA"/>
</dbReference>
<dbReference type="Proteomes" id="UP000653454">
    <property type="component" value="Unassembled WGS sequence"/>
</dbReference>